<sequence length="81" mass="9008">QNHPKHTNTIPVELHGIYKGPKLAKHDIFNHNSVDDVPWPPVCPHAFYEVAMNTPTTPLHMIKTIPAPLKAMSAGKENSHV</sequence>
<dbReference type="AlphaFoldDB" id="A0A0D0CBJ1"/>
<evidence type="ECO:0000313" key="2">
    <source>
        <dbReference type="Proteomes" id="UP000054538"/>
    </source>
</evidence>
<reference evidence="1 2" key="1">
    <citation type="submission" date="2014-04" db="EMBL/GenBank/DDBJ databases">
        <authorList>
            <consortium name="DOE Joint Genome Institute"/>
            <person name="Kuo A."/>
            <person name="Kohler A."/>
            <person name="Jargeat P."/>
            <person name="Nagy L.G."/>
            <person name="Floudas D."/>
            <person name="Copeland A."/>
            <person name="Barry K.W."/>
            <person name="Cichocki N."/>
            <person name="Veneault-Fourrey C."/>
            <person name="LaButti K."/>
            <person name="Lindquist E.A."/>
            <person name="Lipzen A."/>
            <person name="Lundell T."/>
            <person name="Morin E."/>
            <person name="Murat C."/>
            <person name="Sun H."/>
            <person name="Tunlid A."/>
            <person name="Henrissat B."/>
            <person name="Grigoriev I.V."/>
            <person name="Hibbett D.S."/>
            <person name="Martin F."/>
            <person name="Nordberg H.P."/>
            <person name="Cantor M.N."/>
            <person name="Hua S.X."/>
        </authorList>
    </citation>
    <scope>NUCLEOTIDE SEQUENCE [LARGE SCALE GENOMIC DNA]</scope>
    <source>
        <strain evidence="1 2">Ve08.2h10</strain>
    </source>
</reference>
<name>A0A0D0CBJ1_9AGAM</name>
<organism evidence="1 2">
    <name type="scientific">Paxillus rubicundulus Ve08.2h10</name>
    <dbReference type="NCBI Taxonomy" id="930991"/>
    <lineage>
        <taxon>Eukaryota</taxon>
        <taxon>Fungi</taxon>
        <taxon>Dikarya</taxon>
        <taxon>Basidiomycota</taxon>
        <taxon>Agaricomycotina</taxon>
        <taxon>Agaricomycetes</taxon>
        <taxon>Agaricomycetidae</taxon>
        <taxon>Boletales</taxon>
        <taxon>Paxilineae</taxon>
        <taxon>Paxillaceae</taxon>
        <taxon>Paxillus</taxon>
    </lineage>
</organism>
<keyword evidence="2" id="KW-1185">Reference proteome</keyword>
<gene>
    <name evidence="1" type="ORF">PAXRUDRAFT_159220</name>
</gene>
<evidence type="ECO:0000313" key="1">
    <source>
        <dbReference type="EMBL" id="KIK80212.1"/>
    </source>
</evidence>
<dbReference type="EMBL" id="KN826072">
    <property type="protein sequence ID" value="KIK80212.1"/>
    <property type="molecule type" value="Genomic_DNA"/>
</dbReference>
<protein>
    <submittedName>
        <fullName evidence="1">Uncharacterized protein</fullName>
    </submittedName>
</protein>
<proteinExistence type="predicted"/>
<reference evidence="2" key="2">
    <citation type="submission" date="2015-01" db="EMBL/GenBank/DDBJ databases">
        <title>Evolutionary Origins and Diversification of the Mycorrhizal Mutualists.</title>
        <authorList>
            <consortium name="DOE Joint Genome Institute"/>
            <consortium name="Mycorrhizal Genomics Consortium"/>
            <person name="Kohler A."/>
            <person name="Kuo A."/>
            <person name="Nagy L.G."/>
            <person name="Floudas D."/>
            <person name="Copeland A."/>
            <person name="Barry K.W."/>
            <person name="Cichocki N."/>
            <person name="Veneault-Fourrey C."/>
            <person name="LaButti K."/>
            <person name="Lindquist E.A."/>
            <person name="Lipzen A."/>
            <person name="Lundell T."/>
            <person name="Morin E."/>
            <person name="Murat C."/>
            <person name="Riley R."/>
            <person name="Ohm R."/>
            <person name="Sun H."/>
            <person name="Tunlid A."/>
            <person name="Henrissat B."/>
            <person name="Grigoriev I.V."/>
            <person name="Hibbett D.S."/>
            <person name="Martin F."/>
        </authorList>
    </citation>
    <scope>NUCLEOTIDE SEQUENCE [LARGE SCALE GENOMIC DNA]</scope>
    <source>
        <strain evidence="2">Ve08.2h10</strain>
    </source>
</reference>
<feature type="non-terminal residue" evidence="1">
    <location>
        <position position="1"/>
    </location>
</feature>
<dbReference type="Proteomes" id="UP000054538">
    <property type="component" value="Unassembled WGS sequence"/>
</dbReference>
<accession>A0A0D0CBJ1</accession>
<dbReference type="InParanoid" id="A0A0D0CBJ1"/>
<dbReference type="HOGENOM" id="CLU_2801012_0_0_1"/>